<organism evidence="2 3">
    <name type="scientific">Chiloscyllium punctatum</name>
    <name type="common">Brownbanded bambooshark</name>
    <name type="synonym">Hemiscyllium punctatum</name>
    <dbReference type="NCBI Taxonomy" id="137246"/>
    <lineage>
        <taxon>Eukaryota</taxon>
        <taxon>Metazoa</taxon>
        <taxon>Chordata</taxon>
        <taxon>Craniata</taxon>
        <taxon>Vertebrata</taxon>
        <taxon>Chondrichthyes</taxon>
        <taxon>Elasmobranchii</taxon>
        <taxon>Galeomorphii</taxon>
        <taxon>Galeoidea</taxon>
        <taxon>Orectolobiformes</taxon>
        <taxon>Hemiscylliidae</taxon>
        <taxon>Chiloscyllium</taxon>
    </lineage>
</organism>
<accession>A0A401RM06</accession>
<gene>
    <name evidence="2" type="ORF">chiPu_0020994</name>
</gene>
<dbReference type="AlphaFoldDB" id="A0A401RM06"/>
<feature type="compositionally biased region" description="Basic and acidic residues" evidence="1">
    <location>
        <begin position="59"/>
        <end position="72"/>
    </location>
</feature>
<dbReference type="Proteomes" id="UP000287033">
    <property type="component" value="Unassembled WGS sequence"/>
</dbReference>
<feature type="compositionally biased region" description="Basic and acidic residues" evidence="1">
    <location>
        <begin position="1"/>
        <end position="12"/>
    </location>
</feature>
<dbReference type="EMBL" id="BEZZ01003210">
    <property type="protein sequence ID" value="GCC19185.1"/>
    <property type="molecule type" value="Genomic_DNA"/>
</dbReference>
<feature type="compositionally biased region" description="Polar residues" evidence="1">
    <location>
        <begin position="75"/>
        <end position="91"/>
    </location>
</feature>
<comment type="caution">
    <text evidence="2">The sequence shown here is derived from an EMBL/GenBank/DDBJ whole genome shotgun (WGS) entry which is preliminary data.</text>
</comment>
<feature type="region of interest" description="Disordered" evidence="1">
    <location>
        <begin position="1"/>
        <end position="135"/>
    </location>
</feature>
<keyword evidence="3" id="KW-1185">Reference proteome</keyword>
<evidence type="ECO:0000313" key="2">
    <source>
        <dbReference type="EMBL" id="GCC19185.1"/>
    </source>
</evidence>
<evidence type="ECO:0000313" key="3">
    <source>
        <dbReference type="Proteomes" id="UP000287033"/>
    </source>
</evidence>
<protein>
    <submittedName>
        <fullName evidence="2">Uncharacterized protein</fullName>
    </submittedName>
</protein>
<proteinExistence type="predicted"/>
<sequence length="225" mass="25566">MAGMPKEVKEAMESNPDIPGCSTEQWEKHLTHHMKHYRTKQDEDKQSNESAQVQLLKLQLDEARGRANDTKKASQKTINQMVQRPSPQNILPSLDPTPDWMPPYPHYGDKPIGDSGAMHGRGRSRGAPRDQPPNTWFEWGQPGHWRRNCPMLWEPQGGQGLIRGQYVRSSQPPFQQAAQPYQVPNVAAAPVQGQYPRLCRKDRGTNIVGARESRGMWAWQTPICK</sequence>
<reference evidence="2 3" key="1">
    <citation type="journal article" date="2018" name="Nat. Ecol. Evol.">
        <title>Shark genomes provide insights into elasmobranch evolution and the origin of vertebrates.</title>
        <authorList>
            <person name="Hara Y"/>
            <person name="Yamaguchi K"/>
            <person name="Onimaru K"/>
            <person name="Kadota M"/>
            <person name="Koyanagi M"/>
            <person name="Keeley SD"/>
            <person name="Tatsumi K"/>
            <person name="Tanaka K"/>
            <person name="Motone F"/>
            <person name="Kageyama Y"/>
            <person name="Nozu R"/>
            <person name="Adachi N"/>
            <person name="Nishimura O"/>
            <person name="Nakagawa R"/>
            <person name="Tanegashima C"/>
            <person name="Kiyatake I"/>
            <person name="Matsumoto R"/>
            <person name="Murakumo K"/>
            <person name="Nishida K"/>
            <person name="Terakita A"/>
            <person name="Kuratani S"/>
            <person name="Sato K"/>
            <person name="Hyodo S Kuraku.S."/>
        </authorList>
    </citation>
    <scope>NUCLEOTIDE SEQUENCE [LARGE SCALE GENOMIC DNA]</scope>
</reference>
<evidence type="ECO:0000256" key="1">
    <source>
        <dbReference type="SAM" id="MobiDB-lite"/>
    </source>
</evidence>
<name>A0A401RM06_CHIPU</name>